<proteinExistence type="predicted"/>
<name>A0A640VRE7_9RHOB</name>
<organism evidence="1 2">
    <name type="scientific">Roseobacter cerasinus</name>
    <dbReference type="NCBI Taxonomy" id="2602289"/>
    <lineage>
        <taxon>Bacteria</taxon>
        <taxon>Pseudomonadati</taxon>
        <taxon>Pseudomonadota</taxon>
        <taxon>Alphaproteobacteria</taxon>
        <taxon>Rhodobacterales</taxon>
        <taxon>Roseobacteraceae</taxon>
        <taxon>Roseobacter</taxon>
    </lineage>
</organism>
<evidence type="ECO:0000313" key="2">
    <source>
        <dbReference type="Proteomes" id="UP000436522"/>
    </source>
</evidence>
<sequence length="134" mass="14803">MESRPLTFPDYPQPGRTYLSFDDAHGYQVIFIDSGNRAWLWYPGNARALAGEYMLDTVAGQRAICWRYPSSSGNPVTGTRGGSFNCTPRLLSQKSTIAALRGDPFNLASGAVPYPLQRCVAPEAFVFDRVRFGC</sequence>
<comment type="caution">
    <text evidence="1">The sequence shown here is derived from an EMBL/GenBank/DDBJ whole genome shotgun (WGS) entry which is preliminary data.</text>
</comment>
<evidence type="ECO:0000313" key="1">
    <source>
        <dbReference type="EMBL" id="GFE50252.1"/>
    </source>
</evidence>
<reference evidence="1 2" key="1">
    <citation type="submission" date="2019-12" db="EMBL/GenBank/DDBJ databases">
        <title>Roseobacter cerasinus sp. nov., isolated from seawater around aquaculture.</title>
        <authorList>
            <person name="Muramatsu S."/>
            <person name="Takabe Y."/>
            <person name="Mori K."/>
            <person name="Takaichi S."/>
            <person name="Hanada S."/>
        </authorList>
    </citation>
    <scope>NUCLEOTIDE SEQUENCE [LARGE SCALE GENOMIC DNA]</scope>
    <source>
        <strain evidence="1 2">AI77</strain>
    </source>
</reference>
<dbReference type="OrthoDB" id="7951041at2"/>
<accession>A0A640VRE7</accession>
<dbReference type="EMBL" id="BLIV01000003">
    <property type="protein sequence ID" value="GFE50252.1"/>
    <property type="molecule type" value="Genomic_DNA"/>
</dbReference>
<dbReference type="AlphaFoldDB" id="A0A640VRE7"/>
<gene>
    <name evidence="1" type="ORF">So717_20050</name>
</gene>
<keyword evidence="2" id="KW-1185">Reference proteome</keyword>
<dbReference type="Proteomes" id="UP000436522">
    <property type="component" value="Unassembled WGS sequence"/>
</dbReference>
<dbReference type="RefSeq" id="WP_159976780.1">
    <property type="nucleotide sequence ID" value="NZ_BLIV01000003.1"/>
</dbReference>
<protein>
    <submittedName>
        <fullName evidence="1">Uncharacterized protein</fullName>
    </submittedName>
</protein>